<keyword evidence="2 6" id="KW-0732">Signal</keyword>
<dbReference type="InterPro" id="IPR027385">
    <property type="entry name" value="Beta-barrel_OMP"/>
</dbReference>
<evidence type="ECO:0000256" key="2">
    <source>
        <dbReference type="ARBA" id="ARBA00022729"/>
    </source>
</evidence>
<keyword evidence="3" id="KW-0472">Membrane</keyword>
<dbReference type="RefSeq" id="WP_136495894.1">
    <property type="nucleotide sequence ID" value="NZ_CP046052.1"/>
</dbReference>
<dbReference type="Proteomes" id="UP000309061">
    <property type="component" value="Chromosome"/>
</dbReference>
<proteinExistence type="inferred from homology"/>
<dbReference type="GO" id="GO:0009279">
    <property type="term" value="C:cell outer membrane"/>
    <property type="evidence" value="ECO:0007669"/>
    <property type="project" value="UniProtKB-SubCell"/>
</dbReference>
<dbReference type="KEGG" id="mhey:H2LOC_007860"/>
<dbReference type="Gene3D" id="2.40.160.20">
    <property type="match status" value="1"/>
</dbReference>
<dbReference type="OrthoDB" id="6555107at2"/>
<evidence type="ECO:0000256" key="3">
    <source>
        <dbReference type="ARBA" id="ARBA00023136"/>
    </source>
</evidence>
<feature type="signal peptide" evidence="6">
    <location>
        <begin position="1"/>
        <end position="24"/>
    </location>
</feature>
<evidence type="ECO:0000256" key="1">
    <source>
        <dbReference type="ARBA" id="ARBA00004442"/>
    </source>
</evidence>
<dbReference type="InterPro" id="IPR011250">
    <property type="entry name" value="OMP/PagP_B-barrel"/>
</dbReference>
<evidence type="ECO:0000259" key="7">
    <source>
        <dbReference type="Pfam" id="PF13505"/>
    </source>
</evidence>
<reference evidence="8 9" key="1">
    <citation type="submission" date="2019-11" db="EMBL/GenBank/DDBJ databases">
        <title>The genome sequence of Methylocystis heyeri.</title>
        <authorList>
            <person name="Oshkin I.Y."/>
            <person name="Miroshnikov K."/>
            <person name="Dedysh S.N."/>
        </authorList>
    </citation>
    <scope>NUCLEOTIDE SEQUENCE [LARGE SCALE GENOMIC DNA]</scope>
    <source>
        <strain evidence="8 9">H2</strain>
    </source>
</reference>
<feature type="chain" id="PRO_5025629206" evidence="6">
    <location>
        <begin position="25"/>
        <end position="581"/>
    </location>
</feature>
<accession>A0A6B8KF12</accession>
<comment type="subcellular location">
    <subcellularLocation>
        <location evidence="1">Cell outer membrane</location>
    </subcellularLocation>
</comment>
<dbReference type="EMBL" id="CP046052">
    <property type="protein sequence ID" value="QGM45621.1"/>
    <property type="molecule type" value="Genomic_DNA"/>
</dbReference>
<evidence type="ECO:0000313" key="8">
    <source>
        <dbReference type="EMBL" id="QGM45621.1"/>
    </source>
</evidence>
<gene>
    <name evidence="8" type="ORF">H2LOC_007860</name>
</gene>
<keyword evidence="9" id="KW-1185">Reference proteome</keyword>
<dbReference type="AlphaFoldDB" id="A0A6B8KF12"/>
<evidence type="ECO:0000256" key="6">
    <source>
        <dbReference type="SAM" id="SignalP"/>
    </source>
</evidence>
<organism evidence="8 9">
    <name type="scientific">Methylocystis heyeri</name>
    <dbReference type="NCBI Taxonomy" id="391905"/>
    <lineage>
        <taxon>Bacteria</taxon>
        <taxon>Pseudomonadati</taxon>
        <taxon>Pseudomonadota</taxon>
        <taxon>Alphaproteobacteria</taxon>
        <taxon>Hyphomicrobiales</taxon>
        <taxon>Methylocystaceae</taxon>
        <taxon>Methylocystis</taxon>
    </lineage>
</organism>
<dbReference type="PANTHER" id="PTHR34001">
    <property type="entry name" value="BLL7405 PROTEIN"/>
    <property type="match status" value="1"/>
</dbReference>
<evidence type="ECO:0000256" key="5">
    <source>
        <dbReference type="ARBA" id="ARBA00038306"/>
    </source>
</evidence>
<dbReference type="PANTHER" id="PTHR34001:SF3">
    <property type="entry name" value="BLL7405 PROTEIN"/>
    <property type="match status" value="1"/>
</dbReference>
<name>A0A6B8KF12_9HYPH</name>
<evidence type="ECO:0000313" key="9">
    <source>
        <dbReference type="Proteomes" id="UP000309061"/>
    </source>
</evidence>
<dbReference type="InterPro" id="IPR051692">
    <property type="entry name" value="OMP-like"/>
</dbReference>
<sequence>MYQRGGSLLILAGFAALFCQPAAAADLPSVKAPPSAPPAAFTWTGLYIGADFGYTWSPSRSINAVSANIYDKSFAGWGAASALSASGVVNSNLDGFFTGGGIGYNWQFADRWVARIEADLQGYGVRGGGGLANYVPAPTPAFFAVTGAKLNRNLEYFGTVRGALGYTVLPNLLVYATGGLAYGGINESATFGQNLVPSLFPSDTAKGASFENRAGWTAGVGVEYALTRNLSAKLEYLYYDLGSMGLTNANISPISFQGALMGAQRVADATSVSTRFDGHVVRAGLNYRFDWSEPQTAGSGATPLLAEPKFAAAPAPAFGDWNVLLTQYTWAMGLNGNVTAKGQTLGVDYSFIDFLDKVSTFPLAFSGRIDASNGPVSFYGDLIWMQMRTSGSSTQLRSPFAEIGVAANADTRTKLTLAIAEVGAGYEVARWKFFGAPNSFTALDAYAGLRYWFLNTNMRLDIVGAANAQLLGLDQLGAWAIAKSGDIQWIDPVIGGRLRHEFAPGEQFQLRGDIGGFGAGSKFSWQVYGGYSHDFEFCGLKLTSSIGYRALSVDYSQTIKGQPSGLNAILHGPVTSISLRL</sequence>
<protein>
    <submittedName>
        <fullName evidence="8">Outer membrane beta-barrel protein</fullName>
    </submittedName>
</protein>
<keyword evidence="4" id="KW-0998">Cell outer membrane</keyword>
<comment type="similarity">
    <text evidence="5">Belongs to the Omp25/RopB family.</text>
</comment>
<feature type="domain" description="Outer membrane protein beta-barrel" evidence="7">
    <location>
        <begin position="26"/>
        <end position="289"/>
    </location>
</feature>
<dbReference type="SUPFAM" id="SSF56925">
    <property type="entry name" value="OMPA-like"/>
    <property type="match status" value="1"/>
</dbReference>
<evidence type="ECO:0000256" key="4">
    <source>
        <dbReference type="ARBA" id="ARBA00023237"/>
    </source>
</evidence>
<dbReference type="Pfam" id="PF13505">
    <property type="entry name" value="OMP_b-brl"/>
    <property type="match status" value="1"/>
</dbReference>